<organism evidence="1">
    <name type="scientific">Coralloluteibacterium stylophorae</name>
    <dbReference type="NCBI Taxonomy" id="1776034"/>
    <lineage>
        <taxon>Bacteria</taxon>
        <taxon>Pseudomonadati</taxon>
        <taxon>Pseudomonadota</taxon>
        <taxon>Gammaproteobacteria</taxon>
        <taxon>Lysobacterales</taxon>
        <taxon>Lysobacteraceae</taxon>
        <taxon>Coralloluteibacterium</taxon>
    </lineage>
</organism>
<gene>
    <name evidence="2" type="ORF">KB893_016670</name>
    <name evidence="1" type="ORF">KB893_08845</name>
</gene>
<evidence type="ECO:0000313" key="2">
    <source>
        <dbReference type="EMBL" id="MBS7458777.1"/>
    </source>
</evidence>
<dbReference type="AlphaFoldDB" id="A0A8J7VTJ0"/>
<protein>
    <recommendedName>
        <fullName evidence="4">Type III secretion protein</fullName>
    </recommendedName>
</protein>
<reference evidence="2 3" key="1">
    <citation type="journal article" date="2021" name="Microbiol. Resour. Announc.">
        <title>Draft Genome Sequence of Coralloluteibacterium stylophorae LMG 29479T.</title>
        <authorList>
            <person name="Karlyshev A.V."/>
            <person name="Kudryashova E.B."/>
            <person name="Ariskina E.V."/>
            <person name="Conroy A.P."/>
            <person name="Abidueva E.Y."/>
        </authorList>
    </citation>
    <scope>NUCLEOTIDE SEQUENCE [LARGE SCALE GENOMIC DNA]</scope>
    <source>
        <strain evidence="2 3">LMG 29479</strain>
    </source>
</reference>
<evidence type="ECO:0000313" key="3">
    <source>
        <dbReference type="Proteomes" id="UP000675747"/>
    </source>
</evidence>
<comment type="caution">
    <text evidence="1">The sequence shown here is derived from an EMBL/GenBank/DDBJ whole genome shotgun (WGS) entry which is preliminary data.</text>
</comment>
<dbReference type="Proteomes" id="UP000675747">
    <property type="component" value="Unassembled WGS sequence"/>
</dbReference>
<dbReference type="RefSeq" id="WP_211926562.1">
    <property type="nucleotide sequence ID" value="NZ_JAGQFT020000014.1"/>
</dbReference>
<reference evidence="1" key="2">
    <citation type="submission" date="2021-04" db="EMBL/GenBank/DDBJ databases">
        <authorList>
            <person name="Karlyshev A.V."/>
        </authorList>
    </citation>
    <scope>NUCLEOTIDE SEQUENCE</scope>
    <source>
        <strain evidence="1">LMG 29479</strain>
    </source>
</reference>
<keyword evidence="3" id="KW-1185">Reference proteome</keyword>
<sequence length="197" mass="20722">MSAALPLPAVHASWFAGLDAGLVALATTSPLGRRLLYHELDAVAPHLLSPRHAPDVAGIWSVERLDALALPLGALIYGPAIRAVVHRNAVRRLKGVLGDGYRLALDASLLAPPDDADLALRMRTDLAAALDADEAAPRELLCRAGLVALQAWADAASPALAEWLRLRRPREEPMAPVRALPADLVAALVAHHGGSAT</sequence>
<evidence type="ECO:0000313" key="1">
    <source>
        <dbReference type="EMBL" id="MBR0562622.1"/>
    </source>
</evidence>
<proteinExistence type="predicted"/>
<name>A0A8J7VTJ0_9GAMM</name>
<dbReference type="EMBL" id="JAGQFT010000064">
    <property type="protein sequence ID" value="MBR0562622.1"/>
    <property type="molecule type" value="Genomic_DNA"/>
</dbReference>
<accession>A0A8J7VTJ0</accession>
<evidence type="ECO:0008006" key="4">
    <source>
        <dbReference type="Google" id="ProtNLM"/>
    </source>
</evidence>
<dbReference type="EMBL" id="JAGQFT020000014">
    <property type="protein sequence ID" value="MBS7458777.1"/>
    <property type="molecule type" value="Genomic_DNA"/>
</dbReference>